<accession>A0A1H0SNJ7</accession>
<protein>
    <recommendedName>
        <fullName evidence="1">DUF1540 domain-containing protein</fullName>
    </recommendedName>
</protein>
<name>A0A1H0SNJ7_9CLOT</name>
<evidence type="ECO:0000259" key="1">
    <source>
        <dbReference type="Pfam" id="PF07561"/>
    </source>
</evidence>
<feature type="domain" description="DUF1540" evidence="1">
    <location>
        <begin position="5"/>
        <end position="42"/>
    </location>
</feature>
<evidence type="ECO:0000313" key="3">
    <source>
        <dbReference type="Proteomes" id="UP000198597"/>
    </source>
</evidence>
<dbReference type="RefSeq" id="WP_089969262.1">
    <property type="nucleotide sequence ID" value="NZ_FNJM01000005.1"/>
</dbReference>
<dbReference type="OrthoDB" id="9792226at2"/>
<dbReference type="AlphaFoldDB" id="A0A1H0SNJ7"/>
<gene>
    <name evidence="2" type="ORF">SAMN04488529_105135</name>
</gene>
<dbReference type="Proteomes" id="UP000198597">
    <property type="component" value="Unassembled WGS sequence"/>
</dbReference>
<keyword evidence="3" id="KW-1185">Reference proteome</keyword>
<organism evidence="2 3">
    <name type="scientific">Clostridium gasigenes</name>
    <dbReference type="NCBI Taxonomy" id="94869"/>
    <lineage>
        <taxon>Bacteria</taxon>
        <taxon>Bacillati</taxon>
        <taxon>Bacillota</taxon>
        <taxon>Clostridia</taxon>
        <taxon>Eubacteriales</taxon>
        <taxon>Clostridiaceae</taxon>
        <taxon>Clostridium</taxon>
    </lineage>
</organism>
<evidence type="ECO:0000313" key="2">
    <source>
        <dbReference type="EMBL" id="SDP43129.1"/>
    </source>
</evidence>
<reference evidence="2 3" key="1">
    <citation type="submission" date="2016-10" db="EMBL/GenBank/DDBJ databases">
        <authorList>
            <person name="de Groot N.N."/>
        </authorList>
    </citation>
    <scope>NUCLEOTIDE SEQUENCE [LARGE SCALE GENOMIC DNA]</scope>
    <source>
        <strain evidence="2 3">DSM 12272</strain>
    </source>
</reference>
<dbReference type="STRING" id="94869.SAMN04488529_105135"/>
<feature type="domain" description="DUF1540" evidence="1">
    <location>
        <begin position="62"/>
        <end position="100"/>
    </location>
</feature>
<dbReference type="EMBL" id="FNJM01000005">
    <property type="protein sequence ID" value="SDP43129.1"/>
    <property type="molecule type" value="Genomic_DNA"/>
</dbReference>
<proteinExistence type="predicted"/>
<dbReference type="InterPro" id="IPR011437">
    <property type="entry name" value="DUF1540"/>
</dbReference>
<dbReference type="Pfam" id="PF07561">
    <property type="entry name" value="DUF1540"/>
    <property type="match status" value="2"/>
</dbReference>
<sequence>MAKLNCSVKNCTNNYDSYCCINEIKVVGAQASASEATCCENFQESEDAFTNNIQTPNINLSINCEATNCNHNSNCTCEADYVDINGAWAYECGETKCSSFSCK</sequence>